<dbReference type="PANTHER" id="PTHR36302:SF1">
    <property type="entry name" value="COPPER CHAPERONE PCU(A)C"/>
    <property type="match status" value="1"/>
</dbReference>
<dbReference type="SUPFAM" id="SSF110087">
    <property type="entry name" value="DR1885-like metal-binding protein"/>
    <property type="match status" value="1"/>
</dbReference>
<evidence type="ECO:0000313" key="1">
    <source>
        <dbReference type="EMBL" id="MZI94591.1"/>
    </source>
</evidence>
<dbReference type="Gene3D" id="2.60.40.1890">
    <property type="entry name" value="PCu(A)C copper chaperone"/>
    <property type="match status" value="1"/>
</dbReference>
<evidence type="ECO:0000313" key="2">
    <source>
        <dbReference type="Proteomes" id="UP000462621"/>
    </source>
</evidence>
<dbReference type="EMBL" id="WEKT01000032">
    <property type="protein sequence ID" value="MZI94591.1"/>
    <property type="molecule type" value="Genomic_DNA"/>
</dbReference>
<accession>A0A7X4LN63</accession>
<keyword evidence="2" id="KW-1185">Reference proteome</keyword>
<proteinExistence type="predicted"/>
<comment type="caution">
    <text evidence="1">The sequence shown here is derived from an EMBL/GenBank/DDBJ whole genome shotgun (WGS) entry which is preliminary data.</text>
</comment>
<dbReference type="Proteomes" id="UP000462621">
    <property type="component" value="Unassembled WGS sequence"/>
</dbReference>
<dbReference type="PANTHER" id="PTHR36302">
    <property type="entry name" value="BLR7088 PROTEIN"/>
    <property type="match status" value="1"/>
</dbReference>
<dbReference type="InterPro" id="IPR007410">
    <property type="entry name" value="LpqE-like"/>
</dbReference>
<dbReference type="AlphaFoldDB" id="A0A7X4LN63"/>
<dbReference type="InterPro" id="IPR036182">
    <property type="entry name" value="PCuAC_sf"/>
</dbReference>
<reference evidence="1 2" key="1">
    <citation type="submission" date="2019-10" db="EMBL/GenBank/DDBJ databases">
        <title>Vibrio sp. nov. isolated from a shrimp pond.</title>
        <authorList>
            <person name="Gomez-Gil B."/>
            <person name="Enciso-Ibarra J."/>
            <person name="Enciso-Ibarra K."/>
            <person name="Bolan-Mejia C."/>
        </authorList>
    </citation>
    <scope>NUCLEOTIDE SEQUENCE [LARGE SCALE GENOMIC DNA]</scope>
    <source>
        <strain evidence="1 2">CAIM 722</strain>
    </source>
</reference>
<sequence length="208" mass="23269">MRASHQCPLVTGHRSSNPNHYHDLHFANMVDCRSLAHDCYILSAAHHFRLEINDRMKSLIILLSGLFIAQSAIASADIEVIHPYVQVSKPNELSAPVYAQIVNNSNKDRVLVSATSTAATKTELYDQVSRGGTDSDRKAPFFTIPAQNTLQLSQDTSYIQLIGLVKPLEKNKHIQLKLNFKNGEQLTLRVPITIVVTDIMHQKAKMDQ</sequence>
<protein>
    <submittedName>
        <fullName evidence="1">Copper chaperone PCu(A)C</fullName>
    </submittedName>
</protein>
<dbReference type="InterPro" id="IPR058248">
    <property type="entry name" value="Lxx211020-like"/>
</dbReference>
<organism evidence="1 2">
    <name type="scientific">Vibrio eleionomae</name>
    <dbReference type="NCBI Taxonomy" id="2653505"/>
    <lineage>
        <taxon>Bacteria</taxon>
        <taxon>Pseudomonadati</taxon>
        <taxon>Pseudomonadota</taxon>
        <taxon>Gammaproteobacteria</taxon>
        <taxon>Vibrionales</taxon>
        <taxon>Vibrionaceae</taxon>
        <taxon>Vibrio</taxon>
    </lineage>
</organism>
<name>A0A7X4LN63_9VIBR</name>
<dbReference type="Pfam" id="PF04314">
    <property type="entry name" value="PCuAC"/>
    <property type="match status" value="1"/>
</dbReference>
<gene>
    <name evidence="1" type="ORF">F9817_15465</name>
</gene>